<keyword evidence="1 2" id="KW-0808">Transferase</keyword>
<organism evidence="2 3">
    <name type="scientific">Bradyrhizobium erythrophlei</name>
    <dbReference type="NCBI Taxonomy" id="1437360"/>
    <lineage>
        <taxon>Bacteria</taxon>
        <taxon>Pseudomonadati</taxon>
        <taxon>Pseudomonadota</taxon>
        <taxon>Alphaproteobacteria</taxon>
        <taxon>Hyphomicrobiales</taxon>
        <taxon>Nitrobacteraceae</taxon>
        <taxon>Bradyrhizobium</taxon>
    </lineage>
</organism>
<dbReference type="Gene3D" id="3.30.1540.10">
    <property type="entry name" value="formyl-coa transferase, domain 3"/>
    <property type="match status" value="1"/>
</dbReference>
<dbReference type="InterPro" id="IPR003673">
    <property type="entry name" value="CoA-Trfase_fam_III"/>
</dbReference>
<dbReference type="SUPFAM" id="SSF89796">
    <property type="entry name" value="CoA-transferase family III (CaiB/BaiF)"/>
    <property type="match status" value="1"/>
</dbReference>
<reference evidence="2 3" key="1">
    <citation type="submission" date="2016-10" db="EMBL/GenBank/DDBJ databases">
        <authorList>
            <person name="de Groot N.N."/>
        </authorList>
    </citation>
    <scope>NUCLEOTIDE SEQUENCE [LARGE SCALE GENOMIC DNA]</scope>
    <source>
        <strain evidence="2 3">MT12</strain>
    </source>
</reference>
<dbReference type="GO" id="GO:0008410">
    <property type="term" value="F:CoA-transferase activity"/>
    <property type="evidence" value="ECO:0007669"/>
    <property type="project" value="TreeGrafter"/>
</dbReference>
<evidence type="ECO:0000313" key="3">
    <source>
        <dbReference type="Proteomes" id="UP000198992"/>
    </source>
</evidence>
<dbReference type="OrthoDB" id="9806585at2"/>
<dbReference type="InterPro" id="IPR044855">
    <property type="entry name" value="CoA-Trfase_III_dom3_sf"/>
</dbReference>
<accession>A0A1H5J543</accession>
<dbReference type="Pfam" id="PF02515">
    <property type="entry name" value="CoA_transf_3"/>
    <property type="match status" value="1"/>
</dbReference>
<dbReference type="InterPro" id="IPR023606">
    <property type="entry name" value="CoA-Trfase_III_dom_1_sf"/>
</dbReference>
<dbReference type="Proteomes" id="UP000198992">
    <property type="component" value="Unassembled WGS sequence"/>
</dbReference>
<dbReference type="EMBL" id="FNTH01000001">
    <property type="protein sequence ID" value="SEE47550.1"/>
    <property type="molecule type" value="Genomic_DNA"/>
</dbReference>
<proteinExistence type="predicted"/>
<dbReference type="Gene3D" id="3.40.50.10540">
    <property type="entry name" value="Crotonobetainyl-coa:carnitine coa-transferase, domain 1"/>
    <property type="match status" value="1"/>
</dbReference>
<name>A0A1H5J543_9BRAD</name>
<evidence type="ECO:0000313" key="2">
    <source>
        <dbReference type="EMBL" id="SEE47550.1"/>
    </source>
</evidence>
<dbReference type="PANTHER" id="PTHR48207">
    <property type="entry name" value="SUCCINATE--HYDROXYMETHYLGLUTARATE COA-TRANSFERASE"/>
    <property type="match status" value="1"/>
</dbReference>
<sequence length="418" mass="44944">MTASPTTTRQGALHGVRVLDLTRFYSGPFATLMLAGFGAEVIRIDTPEQGDPTMTGPPFLGKDGVSLDRKHDSDLGLAYLKRCRDKKSITLNMRTAEGMELFHALLRKSDILVENLRPGAAERLGIDYEANRQVNPAIVHCALTGYGSTGADRRLKAYDLMIQAASGLMSITGAPDGSPSKAGTALADGITGAFAVSGILAALTEQRVSGRGQFVDVAMADCLLSLVLDEPLDCYPQMGMAPRQGNRIMRFSPFNTYATRDGAIALGAATNEDWLALLGVMDRLDLAADAKFMNTGWRVANNTIVDAIVSEWTLGRTTIEAIEALNRGDVAASPIRDIDDILAWEHLGARDMLQPVAHPTEPLEQRVIGAGFPIKMGRTHKGYTAPAPTLGQNNHEIYGGLLGLSGQRIDDLTSRRII</sequence>
<dbReference type="AlphaFoldDB" id="A0A1H5J543"/>
<evidence type="ECO:0000256" key="1">
    <source>
        <dbReference type="ARBA" id="ARBA00022679"/>
    </source>
</evidence>
<dbReference type="PANTHER" id="PTHR48207:SF3">
    <property type="entry name" value="SUCCINATE--HYDROXYMETHYLGLUTARATE COA-TRANSFERASE"/>
    <property type="match status" value="1"/>
</dbReference>
<protein>
    <submittedName>
        <fullName evidence="2">Crotonobetainyl-CoA:carnitine CoA-transferase CaiB</fullName>
    </submittedName>
</protein>
<dbReference type="RefSeq" id="WP_092125335.1">
    <property type="nucleotide sequence ID" value="NZ_FNTH01000001.1"/>
</dbReference>
<dbReference type="InterPro" id="IPR050483">
    <property type="entry name" value="CoA-transferase_III_domain"/>
</dbReference>
<gene>
    <name evidence="2" type="ORF">SAMN05444164_8259</name>
</gene>